<dbReference type="InterPro" id="IPR023231">
    <property type="entry name" value="GSKIP_dom_sf"/>
</dbReference>
<proteinExistence type="inferred from homology"/>
<evidence type="ECO:0000313" key="4">
    <source>
        <dbReference type="WBParaSite" id="ACRNAN_scaffold10424.g13559.t1"/>
    </source>
</evidence>
<dbReference type="PANTHER" id="PTHR12490:SF4">
    <property type="entry name" value="GSK3B-INTERACTING PROTEIN"/>
    <property type="match status" value="1"/>
</dbReference>
<dbReference type="GO" id="GO:0005737">
    <property type="term" value="C:cytoplasm"/>
    <property type="evidence" value="ECO:0007669"/>
    <property type="project" value="TreeGrafter"/>
</dbReference>
<dbReference type="GO" id="GO:0019207">
    <property type="term" value="F:kinase regulator activity"/>
    <property type="evidence" value="ECO:0007669"/>
    <property type="project" value="TreeGrafter"/>
</dbReference>
<dbReference type="SUPFAM" id="SSF103107">
    <property type="entry name" value="Hypothetical protein c14orf129, hspc210"/>
    <property type="match status" value="1"/>
</dbReference>
<dbReference type="WBParaSite" id="ACRNAN_scaffold10424.g13559.t1">
    <property type="protein sequence ID" value="ACRNAN_scaffold10424.g13559.t1"/>
    <property type="gene ID" value="ACRNAN_scaffold10424.g13559"/>
</dbReference>
<protein>
    <submittedName>
        <fullName evidence="4">GSKIP domain-containing protein</fullName>
    </submittedName>
</protein>
<dbReference type="Pfam" id="PF05303">
    <property type="entry name" value="GSKIP_dom"/>
    <property type="match status" value="1"/>
</dbReference>
<accession>A0A914CGF2</accession>
<dbReference type="PANTHER" id="PTHR12490">
    <property type="entry name" value="GSK3B-INTERACTING PROTEIN"/>
    <property type="match status" value="1"/>
</dbReference>
<evidence type="ECO:0000256" key="1">
    <source>
        <dbReference type="ARBA" id="ARBA00009571"/>
    </source>
</evidence>
<dbReference type="GO" id="GO:0060828">
    <property type="term" value="P:regulation of canonical Wnt signaling pathway"/>
    <property type="evidence" value="ECO:0007669"/>
    <property type="project" value="InterPro"/>
</dbReference>
<feature type="domain" description="GSKIP" evidence="2">
    <location>
        <begin position="31"/>
        <end position="135"/>
    </location>
</feature>
<comment type="similarity">
    <text evidence="1">Belongs to the GSKIP family.</text>
</comment>
<reference evidence="4" key="1">
    <citation type="submission" date="2022-11" db="UniProtKB">
        <authorList>
            <consortium name="WormBaseParasite"/>
        </authorList>
    </citation>
    <scope>IDENTIFICATION</scope>
</reference>
<evidence type="ECO:0000259" key="2">
    <source>
        <dbReference type="Pfam" id="PF05303"/>
    </source>
</evidence>
<dbReference type="GO" id="GO:0051018">
    <property type="term" value="F:protein kinase A binding"/>
    <property type="evidence" value="ECO:0007669"/>
    <property type="project" value="TreeGrafter"/>
</dbReference>
<dbReference type="Proteomes" id="UP000887540">
    <property type="component" value="Unplaced"/>
</dbReference>
<dbReference type="InterPro" id="IPR007967">
    <property type="entry name" value="GSKIP_dom"/>
</dbReference>
<organism evidence="3 4">
    <name type="scientific">Acrobeloides nanus</name>
    <dbReference type="NCBI Taxonomy" id="290746"/>
    <lineage>
        <taxon>Eukaryota</taxon>
        <taxon>Metazoa</taxon>
        <taxon>Ecdysozoa</taxon>
        <taxon>Nematoda</taxon>
        <taxon>Chromadorea</taxon>
        <taxon>Rhabditida</taxon>
        <taxon>Tylenchina</taxon>
        <taxon>Cephalobomorpha</taxon>
        <taxon>Cephaloboidea</taxon>
        <taxon>Cephalobidae</taxon>
        <taxon>Acrobeloides</taxon>
    </lineage>
</organism>
<evidence type="ECO:0000313" key="3">
    <source>
        <dbReference type="Proteomes" id="UP000887540"/>
    </source>
</evidence>
<dbReference type="AlphaFoldDB" id="A0A914CGF2"/>
<name>A0A914CGF2_9BILA</name>
<dbReference type="Gene3D" id="3.30.2280.10">
    <property type="entry name" value="Hypothetical protein (hspc210)"/>
    <property type="match status" value="1"/>
</dbReference>
<keyword evidence="3" id="KW-1185">Reference proteome</keyword>
<dbReference type="InterPro" id="IPR037395">
    <property type="entry name" value="GSKIP"/>
</dbReference>
<sequence>MSHRASGTHTPITLSHLTHASCENCGLSLLENEAISAVREVSGFVKSIWISEVLPRTPDLIFLNITSIEGLTYCIELTQRGWRICSDKEDCMYGDFRRLELHAKYFETIYQLLDQISAEYRNQFGKSLEEKLQKLASEEKKSDEVLIEKHVDETVKR</sequence>